<dbReference type="GO" id="GO:0016618">
    <property type="term" value="F:hydroxypyruvate reductase [NAD(P)H] activity"/>
    <property type="evidence" value="ECO:0007669"/>
    <property type="project" value="TreeGrafter"/>
</dbReference>
<evidence type="ECO:0000256" key="1">
    <source>
        <dbReference type="ARBA" id="ARBA00005854"/>
    </source>
</evidence>
<dbReference type="PROSITE" id="PS00671">
    <property type="entry name" value="D_2_HYDROXYACID_DH_3"/>
    <property type="match status" value="1"/>
</dbReference>
<dbReference type="InterPro" id="IPR050223">
    <property type="entry name" value="D-isomer_2-hydroxyacid_DH"/>
</dbReference>
<dbReference type="SUPFAM" id="SSF51735">
    <property type="entry name" value="NAD(P)-binding Rossmann-fold domains"/>
    <property type="match status" value="1"/>
</dbReference>
<dbReference type="Proteomes" id="UP000242699">
    <property type="component" value="Unassembled WGS sequence"/>
</dbReference>
<dbReference type="GO" id="GO:0005829">
    <property type="term" value="C:cytosol"/>
    <property type="evidence" value="ECO:0007669"/>
    <property type="project" value="TreeGrafter"/>
</dbReference>
<dbReference type="GO" id="GO:0030267">
    <property type="term" value="F:glyoxylate reductase (NADPH) activity"/>
    <property type="evidence" value="ECO:0007669"/>
    <property type="project" value="TreeGrafter"/>
</dbReference>
<name>A0A2T2X3N6_9FIRM</name>
<reference evidence="7 8" key="1">
    <citation type="journal article" date="2014" name="BMC Genomics">
        <title>Comparison of environmental and isolate Sulfobacillus genomes reveals diverse carbon, sulfur, nitrogen, and hydrogen metabolisms.</title>
        <authorList>
            <person name="Justice N.B."/>
            <person name="Norman A."/>
            <person name="Brown C.T."/>
            <person name="Singh A."/>
            <person name="Thomas B.C."/>
            <person name="Banfield J.F."/>
        </authorList>
    </citation>
    <scope>NUCLEOTIDE SEQUENCE [LARGE SCALE GENOMIC DNA]</scope>
    <source>
        <strain evidence="7">AMDSBA1</strain>
    </source>
</reference>
<evidence type="ECO:0000256" key="3">
    <source>
        <dbReference type="ARBA" id="ARBA00023027"/>
    </source>
</evidence>
<protein>
    <submittedName>
        <fullName evidence="7">D-glycerate dehydrogenase</fullName>
    </submittedName>
</protein>
<dbReference type="Gene3D" id="3.40.50.720">
    <property type="entry name" value="NAD(P)-binding Rossmann-like Domain"/>
    <property type="match status" value="2"/>
</dbReference>
<keyword evidence="3" id="KW-0520">NAD</keyword>
<evidence type="ECO:0000256" key="4">
    <source>
        <dbReference type="RuleBase" id="RU003719"/>
    </source>
</evidence>
<dbReference type="AlphaFoldDB" id="A0A2T2X3N6"/>
<dbReference type="GO" id="GO:0051287">
    <property type="term" value="F:NAD binding"/>
    <property type="evidence" value="ECO:0007669"/>
    <property type="project" value="InterPro"/>
</dbReference>
<gene>
    <name evidence="7" type="ORF">C7B43_08845</name>
</gene>
<dbReference type="Pfam" id="PF00389">
    <property type="entry name" value="2-Hacid_dh"/>
    <property type="match status" value="1"/>
</dbReference>
<dbReference type="InterPro" id="IPR029753">
    <property type="entry name" value="D-isomer_DH_CS"/>
</dbReference>
<evidence type="ECO:0000259" key="6">
    <source>
        <dbReference type="Pfam" id="PF02826"/>
    </source>
</evidence>
<dbReference type="PANTHER" id="PTHR10996:SF178">
    <property type="entry name" value="2-HYDROXYACID DEHYDROGENASE YGL185C-RELATED"/>
    <property type="match status" value="1"/>
</dbReference>
<evidence type="ECO:0000313" key="8">
    <source>
        <dbReference type="Proteomes" id="UP000242699"/>
    </source>
</evidence>
<keyword evidence="2 4" id="KW-0560">Oxidoreductase</keyword>
<dbReference type="Pfam" id="PF02826">
    <property type="entry name" value="2-Hacid_dh_C"/>
    <property type="match status" value="1"/>
</dbReference>
<dbReference type="EMBL" id="PXYT01000017">
    <property type="protein sequence ID" value="PSR29104.1"/>
    <property type="molecule type" value="Genomic_DNA"/>
</dbReference>
<dbReference type="InterPro" id="IPR036291">
    <property type="entry name" value="NAD(P)-bd_dom_sf"/>
</dbReference>
<evidence type="ECO:0000259" key="5">
    <source>
        <dbReference type="Pfam" id="PF00389"/>
    </source>
</evidence>
<evidence type="ECO:0000256" key="2">
    <source>
        <dbReference type="ARBA" id="ARBA00023002"/>
    </source>
</evidence>
<dbReference type="InterPro" id="IPR006140">
    <property type="entry name" value="D-isomer_DH_NAD-bd"/>
</dbReference>
<feature type="domain" description="D-isomer specific 2-hydroxyacid dehydrogenase NAD-binding" evidence="6">
    <location>
        <begin position="113"/>
        <end position="294"/>
    </location>
</feature>
<dbReference type="SUPFAM" id="SSF52283">
    <property type="entry name" value="Formate/glycerate dehydrogenase catalytic domain-like"/>
    <property type="match status" value="1"/>
</dbReference>
<dbReference type="CDD" id="cd05198">
    <property type="entry name" value="formate_dh_like"/>
    <property type="match status" value="1"/>
</dbReference>
<dbReference type="InterPro" id="IPR006139">
    <property type="entry name" value="D-isomer_2_OHA_DH_cat_dom"/>
</dbReference>
<feature type="domain" description="D-isomer specific 2-hydroxyacid dehydrogenase catalytic" evidence="5">
    <location>
        <begin position="18"/>
        <end position="325"/>
    </location>
</feature>
<comment type="caution">
    <text evidence="7">The sequence shown here is derived from an EMBL/GenBank/DDBJ whole genome shotgun (WGS) entry which is preliminary data.</text>
</comment>
<proteinExistence type="inferred from homology"/>
<evidence type="ECO:0000313" key="7">
    <source>
        <dbReference type="EMBL" id="PSR29104.1"/>
    </source>
</evidence>
<accession>A0A2T2X3N6</accession>
<organism evidence="7 8">
    <name type="scientific">Sulfobacillus benefaciens</name>
    <dbReference type="NCBI Taxonomy" id="453960"/>
    <lineage>
        <taxon>Bacteria</taxon>
        <taxon>Bacillati</taxon>
        <taxon>Bacillota</taxon>
        <taxon>Clostridia</taxon>
        <taxon>Eubacteriales</taxon>
        <taxon>Clostridiales Family XVII. Incertae Sedis</taxon>
        <taxon>Sulfobacillus</taxon>
    </lineage>
</organism>
<dbReference type="PANTHER" id="PTHR10996">
    <property type="entry name" value="2-HYDROXYACID DEHYDROGENASE-RELATED"/>
    <property type="match status" value="1"/>
</dbReference>
<sequence length="362" mass="40401">MTNYKRKRPLVISFALQPVMKQMTGHFSQLEVRFVDDIAAPQRIAAYNQAAAMIAAGNAVSANTLEPWHNLEFVQTLGSGYNNLDIEELRKRGIVVAHNPAHNAQAVAEHAIMSAMYLLRDMDRAHRMVAEGRFADRRHLAGQIRDLSGLIVGLYGFGHIGQTMTRLLQPFGADVLYYQRHRVPAEEERYGARYVSANELWTTADIVVLSVPLTQDTYHLVSEPQFAALKSTAIVINVGRGPVVDEKALALALTEGQIAGAALDVFETEPLSPDSPLLHLPEAIRSRILFSPHVSGVTQQALKKMTLAALENVQRFFSHEQPLHLLVPEEAVPPWTWQHVVRQKRAAIHRSEESADIRSPRR</sequence>
<comment type="similarity">
    <text evidence="1 4">Belongs to the D-isomer specific 2-hydroxyacid dehydrogenase family.</text>
</comment>